<keyword evidence="3" id="KW-0862">Zinc</keyword>
<dbReference type="HOGENOM" id="CLU_055491_4_1_5"/>
<dbReference type="InterPro" id="IPR011057">
    <property type="entry name" value="Mss4-like_sf"/>
</dbReference>
<organism evidence="6 7">
    <name type="scientific">Oceanicola granulosus (strain ATCC BAA-861 / DSM 15982 / KCTC 12143 / HTCC2516)</name>
    <dbReference type="NCBI Taxonomy" id="314256"/>
    <lineage>
        <taxon>Bacteria</taxon>
        <taxon>Pseudomonadati</taxon>
        <taxon>Pseudomonadota</taxon>
        <taxon>Alphaproteobacteria</taxon>
        <taxon>Rhodobacterales</taxon>
        <taxon>Roseobacteraceae</taxon>
        <taxon>Oceanicola</taxon>
    </lineage>
</organism>
<accession>Q2CKC1</accession>
<protein>
    <recommendedName>
        <fullName evidence="5">CENP-V/GFA domain-containing protein</fullName>
    </recommendedName>
</protein>
<evidence type="ECO:0000313" key="7">
    <source>
        <dbReference type="Proteomes" id="UP000003635"/>
    </source>
</evidence>
<dbReference type="STRING" id="314256.OG2516_10411"/>
<keyword evidence="7" id="KW-1185">Reference proteome</keyword>
<evidence type="ECO:0000259" key="5">
    <source>
        <dbReference type="PROSITE" id="PS51891"/>
    </source>
</evidence>
<feature type="domain" description="CENP-V/GFA" evidence="5">
    <location>
        <begin position="1"/>
        <end position="113"/>
    </location>
</feature>
<keyword evidence="2" id="KW-0479">Metal-binding</keyword>
<dbReference type="GO" id="GO:0046872">
    <property type="term" value="F:metal ion binding"/>
    <property type="evidence" value="ECO:0007669"/>
    <property type="project" value="UniProtKB-KW"/>
</dbReference>
<dbReference type="InterPro" id="IPR006913">
    <property type="entry name" value="CENP-V/GFA"/>
</dbReference>
<keyword evidence="4" id="KW-0456">Lyase</keyword>
<reference evidence="6 7" key="1">
    <citation type="journal article" date="2010" name="J. Bacteriol.">
        <title>Genome sequences of Oceanicola granulosus HTCC2516(T) and Oceanicola batsensis HTCC2597(TDelta).</title>
        <authorList>
            <person name="Thrash J.C."/>
            <person name="Cho J.C."/>
            <person name="Vergin K.L."/>
            <person name="Giovannoni S.J."/>
        </authorList>
    </citation>
    <scope>NUCLEOTIDE SEQUENCE [LARGE SCALE GENOMIC DNA]</scope>
    <source>
        <strain evidence="7">ATCC BAA-861 / DSM 15982 / KCTC 12143 / HTCC2516</strain>
    </source>
</reference>
<name>Q2CKC1_OCEGH</name>
<dbReference type="EMBL" id="AAOT01000001">
    <property type="protein sequence ID" value="EAR52868.1"/>
    <property type="molecule type" value="Genomic_DNA"/>
</dbReference>
<dbReference type="OrthoDB" id="9807246at2"/>
<dbReference type="SUPFAM" id="SSF51316">
    <property type="entry name" value="Mss4-like"/>
    <property type="match status" value="1"/>
</dbReference>
<dbReference type="Gene3D" id="3.90.1590.10">
    <property type="entry name" value="glutathione-dependent formaldehyde- activating enzyme (gfa)"/>
    <property type="match status" value="1"/>
</dbReference>
<dbReference type="PANTHER" id="PTHR33337:SF40">
    <property type="entry name" value="CENP-V_GFA DOMAIN-CONTAINING PROTEIN-RELATED"/>
    <property type="match status" value="1"/>
</dbReference>
<gene>
    <name evidence="6" type="ORF">OG2516_10411</name>
</gene>
<evidence type="ECO:0000256" key="2">
    <source>
        <dbReference type="ARBA" id="ARBA00022723"/>
    </source>
</evidence>
<evidence type="ECO:0000256" key="1">
    <source>
        <dbReference type="ARBA" id="ARBA00005495"/>
    </source>
</evidence>
<evidence type="ECO:0000313" key="6">
    <source>
        <dbReference type="EMBL" id="EAR52868.1"/>
    </source>
</evidence>
<dbReference type="eggNOG" id="COG3791">
    <property type="taxonomic scope" value="Bacteria"/>
</dbReference>
<dbReference type="PANTHER" id="PTHR33337">
    <property type="entry name" value="GFA DOMAIN-CONTAINING PROTEIN"/>
    <property type="match status" value="1"/>
</dbReference>
<comment type="similarity">
    <text evidence="1">Belongs to the Gfa family.</text>
</comment>
<dbReference type="Proteomes" id="UP000003635">
    <property type="component" value="Unassembled WGS sequence"/>
</dbReference>
<dbReference type="GO" id="GO:0016846">
    <property type="term" value="F:carbon-sulfur lyase activity"/>
    <property type="evidence" value="ECO:0007669"/>
    <property type="project" value="InterPro"/>
</dbReference>
<dbReference type="Pfam" id="PF04828">
    <property type="entry name" value="GFA"/>
    <property type="match status" value="1"/>
</dbReference>
<dbReference type="AlphaFoldDB" id="Q2CKC1"/>
<evidence type="ECO:0000256" key="3">
    <source>
        <dbReference type="ARBA" id="ARBA00022833"/>
    </source>
</evidence>
<evidence type="ECO:0000256" key="4">
    <source>
        <dbReference type="ARBA" id="ARBA00023239"/>
    </source>
</evidence>
<dbReference type="PROSITE" id="PS51891">
    <property type="entry name" value="CENP_V_GFA"/>
    <property type="match status" value="1"/>
</dbReference>
<proteinExistence type="inferred from homology"/>
<comment type="caution">
    <text evidence="6">The sequence shown here is derived from an EMBL/GenBank/DDBJ whole genome shotgun (WGS) entry which is preliminary data.</text>
</comment>
<sequence length="131" mass="14425">MCGAVRFTAQQTGDFGVCHCSMCRRWLGAAMFAVTVPEAAMKVDGGEHVASLRSSDWATRSWCAKCGSGLWYRYDKGLDGTGNYEVPVGLFDEADDFRLKREIFADQKPASWALEGDHERLDSAQTSALYG</sequence>